<feature type="compositionally biased region" description="Low complexity" evidence="1">
    <location>
        <begin position="72"/>
        <end position="81"/>
    </location>
</feature>
<dbReference type="Proteomes" id="UP001518989">
    <property type="component" value="Unassembled WGS sequence"/>
</dbReference>
<comment type="caution">
    <text evidence="2">The sequence shown here is derived from an EMBL/GenBank/DDBJ whole genome shotgun (WGS) entry which is preliminary data.</text>
</comment>
<keyword evidence="3" id="KW-1185">Reference proteome</keyword>
<name>A0ABS3KJZ5_9PROT</name>
<dbReference type="RefSeq" id="WP_207415179.1">
    <property type="nucleotide sequence ID" value="NZ_CP061179.1"/>
</dbReference>
<sequence length="125" mass="13656">MDPGTSAVARQRRYRANKAIGSLDMARSVLLRLETLRNRTGLTNEQLLTQALDLLEAQQTQPTRKSARRPARPVATPAEPADLAKAVPPKSKRTSPVDVGTDALPTQLDLLGDPVPSSVKRPRKR</sequence>
<proteinExistence type="predicted"/>
<evidence type="ECO:0000256" key="1">
    <source>
        <dbReference type="SAM" id="MobiDB-lite"/>
    </source>
</evidence>
<gene>
    <name evidence="2" type="ORF">IAI61_01940</name>
</gene>
<reference evidence="2 3" key="1">
    <citation type="submission" date="2020-09" db="EMBL/GenBank/DDBJ databases">
        <title>Roseomonas.</title>
        <authorList>
            <person name="Zhu W."/>
        </authorList>
    </citation>
    <scope>NUCLEOTIDE SEQUENCE [LARGE SCALE GENOMIC DNA]</scope>
    <source>
        <strain evidence="2 3">573</strain>
    </source>
</reference>
<dbReference type="EMBL" id="JACTNG010000001">
    <property type="protein sequence ID" value="MBO1077775.1"/>
    <property type="molecule type" value="Genomic_DNA"/>
</dbReference>
<evidence type="ECO:0000313" key="3">
    <source>
        <dbReference type="Proteomes" id="UP001518989"/>
    </source>
</evidence>
<protein>
    <submittedName>
        <fullName evidence="2">Uncharacterized protein</fullName>
    </submittedName>
</protein>
<organism evidence="2 3">
    <name type="scientific">Roseomonas haemaphysalidis</name>
    <dbReference type="NCBI Taxonomy" id="2768162"/>
    <lineage>
        <taxon>Bacteria</taxon>
        <taxon>Pseudomonadati</taxon>
        <taxon>Pseudomonadota</taxon>
        <taxon>Alphaproteobacteria</taxon>
        <taxon>Acetobacterales</taxon>
        <taxon>Roseomonadaceae</taxon>
        <taxon>Roseomonas</taxon>
    </lineage>
</organism>
<accession>A0ABS3KJZ5</accession>
<feature type="region of interest" description="Disordered" evidence="1">
    <location>
        <begin position="58"/>
        <end position="125"/>
    </location>
</feature>
<evidence type="ECO:0000313" key="2">
    <source>
        <dbReference type="EMBL" id="MBO1077775.1"/>
    </source>
</evidence>